<dbReference type="PROSITE" id="PS50404">
    <property type="entry name" value="GST_NTER"/>
    <property type="match status" value="1"/>
</dbReference>
<dbReference type="AlphaFoldDB" id="A0A1Q5PPW1"/>
<dbReference type="PANTHER" id="PTHR44051:SF9">
    <property type="entry name" value="GLUTATHIONE S-TRANSFERASE 1"/>
    <property type="match status" value="1"/>
</dbReference>
<accession>A0A1Q5PPW1</accession>
<keyword evidence="4" id="KW-1185">Reference proteome</keyword>
<dbReference type="PROSITE" id="PS50405">
    <property type="entry name" value="GST_CTER"/>
    <property type="match status" value="1"/>
</dbReference>
<dbReference type="Gene3D" id="1.20.1050.10">
    <property type="match status" value="1"/>
</dbReference>
<gene>
    <name evidence="3" type="ORF">BSR29_01090</name>
</gene>
<dbReference type="PANTHER" id="PTHR44051">
    <property type="entry name" value="GLUTATHIONE S-TRANSFERASE-RELATED"/>
    <property type="match status" value="1"/>
</dbReference>
<organism evidence="3 4">
    <name type="scientific">Boudabousia liubingyangii</name>
    <dbReference type="NCBI Taxonomy" id="1921764"/>
    <lineage>
        <taxon>Bacteria</taxon>
        <taxon>Bacillati</taxon>
        <taxon>Actinomycetota</taxon>
        <taxon>Actinomycetes</taxon>
        <taxon>Actinomycetales</taxon>
        <taxon>Actinomycetaceae</taxon>
        <taxon>Boudabousia</taxon>
    </lineage>
</organism>
<feature type="domain" description="GST N-terminal" evidence="1">
    <location>
        <begin position="1"/>
        <end position="81"/>
    </location>
</feature>
<dbReference type="CDD" id="cd03046">
    <property type="entry name" value="GST_N_GTT1_like"/>
    <property type="match status" value="1"/>
</dbReference>
<dbReference type="Proteomes" id="UP000186785">
    <property type="component" value="Unassembled WGS sequence"/>
</dbReference>
<sequence length="212" mass="23866">MATTLHHLNDSRSFRIAWALEELGGNYDLVKYHRTEELLAPEEMKQVHPLGKAPILVDGDETLVESQCILEHLSQTHDGQFSANSTQARFWLTYCESSLMPYMVMGLVLKTAAGQSPKLLRPVFKKFVDAIGSAFTGPNLKGGLKYLNDYLAKHEFLSDEDQFGIADIQMEFAIFSAVQSGVDLKDYPAIRRWFEAVHERPAYQAALTRAGR</sequence>
<comment type="caution">
    <text evidence="3">The sequence shown here is derived from an EMBL/GenBank/DDBJ whole genome shotgun (WGS) entry which is preliminary data.</text>
</comment>
<dbReference type="Gene3D" id="3.40.30.10">
    <property type="entry name" value="Glutaredoxin"/>
    <property type="match status" value="1"/>
</dbReference>
<dbReference type="STRING" id="1921764.BSR28_01430"/>
<evidence type="ECO:0000259" key="2">
    <source>
        <dbReference type="PROSITE" id="PS50405"/>
    </source>
</evidence>
<reference evidence="3 4" key="1">
    <citation type="submission" date="2016-11" db="EMBL/GenBank/DDBJ databases">
        <title>Actinomyces gypaetusis sp. nov. isolated from the vulture Gypaetus barbatus in Qinghai Tibet Plateau China.</title>
        <authorList>
            <person name="Meng X."/>
        </authorList>
    </citation>
    <scope>NUCLEOTIDE SEQUENCE [LARGE SCALE GENOMIC DNA]</scope>
    <source>
        <strain evidence="3 4">VUL4_2</strain>
    </source>
</reference>
<evidence type="ECO:0008006" key="5">
    <source>
        <dbReference type="Google" id="ProtNLM"/>
    </source>
</evidence>
<feature type="domain" description="GST C-terminal" evidence="2">
    <location>
        <begin position="81"/>
        <end position="212"/>
    </location>
</feature>
<dbReference type="OrthoDB" id="9797500at2"/>
<proteinExistence type="predicted"/>
<dbReference type="InterPro" id="IPR010987">
    <property type="entry name" value="Glutathione-S-Trfase_C-like"/>
</dbReference>
<evidence type="ECO:0000259" key="1">
    <source>
        <dbReference type="PROSITE" id="PS50404"/>
    </source>
</evidence>
<dbReference type="RefSeq" id="WP_073708475.1">
    <property type="nucleotide sequence ID" value="NZ_MQSV01000001.1"/>
</dbReference>
<dbReference type="Pfam" id="PF02798">
    <property type="entry name" value="GST_N"/>
    <property type="match status" value="1"/>
</dbReference>
<dbReference type="SFLD" id="SFLDS00019">
    <property type="entry name" value="Glutathione_Transferase_(cytos"/>
    <property type="match status" value="1"/>
</dbReference>
<evidence type="ECO:0000313" key="3">
    <source>
        <dbReference type="EMBL" id="OKL49584.1"/>
    </source>
</evidence>
<dbReference type="SUPFAM" id="SSF47616">
    <property type="entry name" value="GST C-terminal domain-like"/>
    <property type="match status" value="1"/>
</dbReference>
<evidence type="ECO:0000313" key="4">
    <source>
        <dbReference type="Proteomes" id="UP000186785"/>
    </source>
</evidence>
<dbReference type="InterPro" id="IPR036282">
    <property type="entry name" value="Glutathione-S-Trfase_C_sf"/>
</dbReference>
<dbReference type="InterPro" id="IPR004045">
    <property type="entry name" value="Glutathione_S-Trfase_N"/>
</dbReference>
<dbReference type="EMBL" id="MQSV01000001">
    <property type="protein sequence ID" value="OKL49584.1"/>
    <property type="molecule type" value="Genomic_DNA"/>
</dbReference>
<dbReference type="SUPFAM" id="SSF52833">
    <property type="entry name" value="Thioredoxin-like"/>
    <property type="match status" value="1"/>
</dbReference>
<dbReference type="InterPro" id="IPR036249">
    <property type="entry name" value="Thioredoxin-like_sf"/>
</dbReference>
<name>A0A1Q5PPW1_9ACTO</name>
<dbReference type="SFLD" id="SFLDG00358">
    <property type="entry name" value="Main_(cytGST)"/>
    <property type="match status" value="1"/>
</dbReference>
<dbReference type="InterPro" id="IPR040079">
    <property type="entry name" value="Glutathione_S-Trfase"/>
</dbReference>
<protein>
    <recommendedName>
        <fullName evidence="5">Glutathione S-transferase</fullName>
    </recommendedName>
</protein>